<dbReference type="PANTHER" id="PTHR46936">
    <property type="entry name" value="ARABINOSYLTRANSFERASE XEG113"/>
    <property type="match status" value="1"/>
</dbReference>
<dbReference type="AlphaFoldDB" id="A0AAW1QMS5"/>
<evidence type="ECO:0000313" key="4">
    <source>
        <dbReference type="Proteomes" id="UP001438707"/>
    </source>
</evidence>
<sequence length="651" mass="72027">MWAYTWRVLPYMGLLVMGLLVDPLVIRAPATQAYTAVSSHASSFRTRLQTKQLQLVPDRLDGSSANASDDGAAALSNAFEPGTFHQNHQVAQIWNQLRSPTSPKPRGKAEDYALTEELLRAHARNGTIIAAMSNAGHLDFVLNWAAHLMALNVTSFVVGALDSDMLWEMVDRGIPTFSLEAGLDKGDWGWGGQAFIAAGRSRQKIMEIICSLGFSVLMSDVDLVWLRDPLPYMAQWPAADLLVSSDSVVTTAEGEGLESASMVLQGNVGVVLARPSALAFLQEWGDMMAADPKLWEQAAFNDLVHRGGSIPDNDYPDLFRGYDQGLSIGTLPVGLFCNGHTNFVQQLPETLGLEPFSLHAIYQYSAEAGKRHRFRESLAWNDPEEYYDPPGGFVTYEPNVSRLLATAAPAPGSLQLDNFAGHFDLVNHQLKELRHALAIASALERVLIVPPMWCGADRYWAPHDGRIFPSQLPALPFICPLDHVLDLEAMQKKQPEIVFGPHIHFREYSLLDNPRMPLAVKQNELQIRTCQDDSNQPECASLTADSHVQTYAQDVWLTPNLTDAQLLETLQPYAGEKILRFHDVVGAFGGHKNPQDADRFERRTKSYTSLWMLGSLSLGPDAAKHHNIRRTSHLCSSITHAAEKTLASQQH</sequence>
<dbReference type="InterPro" id="IPR005069">
    <property type="entry name" value="Nucl-diP-sugar_transferase"/>
</dbReference>
<comment type="caution">
    <text evidence="3">The sequence shown here is derived from an EMBL/GenBank/DDBJ whole genome shotgun (WGS) entry which is preliminary data.</text>
</comment>
<keyword evidence="1" id="KW-0732">Signal</keyword>
<evidence type="ECO:0000256" key="1">
    <source>
        <dbReference type="SAM" id="SignalP"/>
    </source>
</evidence>
<feature type="domain" description="Nucleotide-diphospho-sugar transferase" evidence="2">
    <location>
        <begin position="153"/>
        <end position="374"/>
    </location>
</feature>
<proteinExistence type="predicted"/>
<keyword evidence="4" id="KW-1185">Reference proteome</keyword>
<dbReference type="GO" id="GO:0052636">
    <property type="term" value="F:arabinosyltransferase activity"/>
    <property type="evidence" value="ECO:0007669"/>
    <property type="project" value="TreeGrafter"/>
</dbReference>
<evidence type="ECO:0000259" key="2">
    <source>
        <dbReference type="Pfam" id="PF03407"/>
    </source>
</evidence>
<evidence type="ECO:0000313" key="3">
    <source>
        <dbReference type="EMBL" id="KAK9822766.1"/>
    </source>
</evidence>
<feature type="signal peptide" evidence="1">
    <location>
        <begin position="1"/>
        <end position="18"/>
    </location>
</feature>
<dbReference type="EMBL" id="JALJOS010000030">
    <property type="protein sequence ID" value="KAK9822766.1"/>
    <property type="molecule type" value="Genomic_DNA"/>
</dbReference>
<dbReference type="GO" id="GO:0052325">
    <property type="term" value="P:cell wall pectin biosynthetic process"/>
    <property type="evidence" value="ECO:0007669"/>
    <property type="project" value="TreeGrafter"/>
</dbReference>
<dbReference type="PANTHER" id="PTHR46936:SF1">
    <property type="entry name" value="ARABINOSYLTRANSFERASE XEG113"/>
    <property type="match status" value="1"/>
</dbReference>
<organism evidence="3 4">
    <name type="scientific">Apatococcus lobatus</name>
    <dbReference type="NCBI Taxonomy" id="904363"/>
    <lineage>
        <taxon>Eukaryota</taxon>
        <taxon>Viridiplantae</taxon>
        <taxon>Chlorophyta</taxon>
        <taxon>core chlorophytes</taxon>
        <taxon>Trebouxiophyceae</taxon>
        <taxon>Chlorellales</taxon>
        <taxon>Chlorellaceae</taxon>
        <taxon>Apatococcus</taxon>
    </lineage>
</organism>
<dbReference type="GO" id="GO:0005794">
    <property type="term" value="C:Golgi apparatus"/>
    <property type="evidence" value="ECO:0007669"/>
    <property type="project" value="TreeGrafter"/>
</dbReference>
<feature type="chain" id="PRO_5043407783" description="Nucleotide-diphospho-sugar transferase domain-containing protein" evidence="1">
    <location>
        <begin position="19"/>
        <end position="651"/>
    </location>
</feature>
<protein>
    <recommendedName>
        <fullName evidence="2">Nucleotide-diphospho-sugar transferase domain-containing protein</fullName>
    </recommendedName>
</protein>
<dbReference type="Proteomes" id="UP001438707">
    <property type="component" value="Unassembled WGS sequence"/>
</dbReference>
<reference evidence="3 4" key="1">
    <citation type="journal article" date="2024" name="Nat. Commun.">
        <title>Phylogenomics reveals the evolutionary origins of lichenization in chlorophyte algae.</title>
        <authorList>
            <person name="Puginier C."/>
            <person name="Libourel C."/>
            <person name="Otte J."/>
            <person name="Skaloud P."/>
            <person name="Haon M."/>
            <person name="Grisel S."/>
            <person name="Petersen M."/>
            <person name="Berrin J.G."/>
            <person name="Delaux P.M."/>
            <person name="Dal Grande F."/>
            <person name="Keller J."/>
        </authorList>
    </citation>
    <scope>NUCLEOTIDE SEQUENCE [LARGE SCALE GENOMIC DNA]</scope>
    <source>
        <strain evidence="3 4">SAG 2145</strain>
    </source>
</reference>
<dbReference type="Pfam" id="PF03407">
    <property type="entry name" value="Nucleotid_trans"/>
    <property type="match status" value="1"/>
</dbReference>
<dbReference type="InterPro" id="IPR053250">
    <property type="entry name" value="Glycosyltransferase_77"/>
</dbReference>
<gene>
    <name evidence="3" type="ORF">WJX74_006622</name>
</gene>
<accession>A0AAW1QMS5</accession>
<name>A0AAW1QMS5_9CHLO</name>